<dbReference type="SUPFAM" id="SSF53850">
    <property type="entry name" value="Periplasmic binding protein-like II"/>
    <property type="match status" value="1"/>
</dbReference>
<feature type="chain" id="PRO_5039448923" evidence="5">
    <location>
        <begin position="26"/>
        <end position="466"/>
    </location>
</feature>
<evidence type="ECO:0000256" key="5">
    <source>
        <dbReference type="SAM" id="SignalP"/>
    </source>
</evidence>
<dbReference type="PROSITE" id="PS51257">
    <property type="entry name" value="PROKAR_LIPOPROTEIN"/>
    <property type="match status" value="1"/>
</dbReference>
<dbReference type="AlphaFoldDB" id="A0A1I2G0J2"/>
<protein>
    <submittedName>
        <fullName evidence="6">Carbohydrate ABC transporter substrate-binding protein, CUT1 family (TC 3.A.1.1.-)</fullName>
    </submittedName>
</protein>
<comment type="similarity">
    <text evidence="2">Belongs to the bacterial solute-binding protein 1 family.</text>
</comment>
<dbReference type="EMBL" id="FONN01000014">
    <property type="protein sequence ID" value="SFF11214.1"/>
    <property type="molecule type" value="Genomic_DNA"/>
</dbReference>
<proteinExistence type="inferred from homology"/>
<dbReference type="PANTHER" id="PTHR43649:SF31">
    <property type="entry name" value="SN-GLYCEROL-3-PHOSPHATE-BINDING PERIPLASMIC PROTEIN UGPB"/>
    <property type="match status" value="1"/>
</dbReference>
<evidence type="ECO:0000313" key="7">
    <source>
        <dbReference type="Proteomes" id="UP000183410"/>
    </source>
</evidence>
<sequence>MKWNKMQLLLPFTAATLLVGACSNAGTTTNAATEANQAGTASTAPAASANGDAAAEPVKVLWWHSMGGELGKAVDQLVSDFNASHSDIQVEAVYQGTYDESLNKMKASMDSKSGPSVIQVYEIGSRFMIDSGAITPAQQFIDAESYDTSNLEPNIAGYYNFDGKQYSMPFNTSNPILYYNKDMFKAAGLDPEKPPATYEELSQTAEALTKAGNTGASFAIYGWFMEQFLAGQNADYVNNGNGRDTAATESLVNSAQMVKTLSWWKEMVDNKTASNLGRKTDDTKKAFIAGQVGMTMDSTASLRGIVDGAAGKFEVGTAFMPKPAGTTDGGVIIGGASLWIMNNKTDAEQQAAWSFIKYLAEPQTQAKWHINTGYFPITKLAYDEQIVKDNLAKYPQFQTAVDQLHATKLSSATKGAVIGVFPEARQIVESAIEEAFTGGKAPQAALDHAAAQITEKIATYNKTTAK</sequence>
<dbReference type="GO" id="GO:0030313">
    <property type="term" value="C:cell envelope"/>
    <property type="evidence" value="ECO:0007669"/>
    <property type="project" value="UniProtKB-SubCell"/>
</dbReference>
<feature type="signal peptide" evidence="5">
    <location>
        <begin position="1"/>
        <end position="25"/>
    </location>
</feature>
<dbReference type="Proteomes" id="UP000183410">
    <property type="component" value="Unassembled WGS sequence"/>
</dbReference>
<keyword evidence="7" id="KW-1185">Reference proteome</keyword>
<keyword evidence="3" id="KW-0813">Transport</keyword>
<reference evidence="7" key="1">
    <citation type="submission" date="2016-10" db="EMBL/GenBank/DDBJ databases">
        <authorList>
            <person name="Varghese N."/>
            <person name="Submissions S."/>
        </authorList>
    </citation>
    <scope>NUCLEOTIDE SEQUENCE [LARGE SCALE GENOMIC DNA]</scope>
    <source>
        <strain evidence="7">CGMCC 1.10223</strain>
    </source>
</reference>
<comment type="subcellular location">
    <subcellularLocation>
        <location evidence="1">Cell envelope</location>
    </subcellularLocation>
</comment>
<evidence type="ECO:0000256" key="1">
    <source>
        <dbReference type="ARBA" id="ARBA00004196"/>
    </source>
</evidence>
<dbReference type="RefSeq" id="WP_046233019.1">
    <property type="nucleotide sequence ID" value="NZ_FONN01000014.1"/>
</dbReference>
<dbReference type="CDD" id="cd14748">
    <property type="entry name" value="PBP2_UgpB"/>
    <property type="match status" value="1"/>
</dbReference>
<dbReference type="InterPro" id="IPR006059">
    <property type="entry name" value="SBP"/>
</dbReference>
<evidence type="ECO:0000313" key="6">
    <source>
        <dbReference type="EMBL" id="SFF11214.1"/>
    </source>
</evidence>
<evidence type="ECO:0000256" key="3">
    <source>
        <dbReference type="ARBA" id="ARBA00022448"/>
    </source>
</evidence>
<keyword evidence="4 5" id="KW-0732">Signal</keyword>
<evidence type="ECO:0000256" key="4">
    <source>
        <dbReference type="ARBA" id="ARBA00022729"/>
    </source>
</evidence>
<dbReference type="InterPro" id="IPR050490">
    <property type="entry name" value="Bact_solute-bd_prot1"/>
</dbReference>
<dbReference type="PANTHER" id="PTHR43649">
    <property type="entry name" value="ARABINOSE-BINDING PROTEIN-RELATED"/>
    <property type="match status" value="1"/>
</dbReference>
<dbReference type="Gene3D" id="3.40.190.10">
    <property type="entry name" value="Periplasmic binding protein-like II"/>
    <property type="match status" value="2"/>
</dbReference>
<organism evidence="6 7">
    <name type="scientific">Paenibacillus algorifonticola</name>
    <dbReference type="NCBI Taxonomy" id="684063"/>
    <lineage>
        <taxon>Bacteria</taxon>
        <taxon>Bacillati</taxon>
        <taxon>Bacillota</taxon>
        <taxon>Bacilli</taxon>
        <taxon>Bacillales</taxon>
        <taxon>Paenibacillaceae</taxon>
        <taxon>Paenibacillus</taxon>
    </lineage>
</organism>
<accession>A0A1I2G0J2</accession>
<evidence type="ECO:0000256" key="2">
    <source>
        <dbReference type="ARBA" id="ARBA00008520"/>
    </source>
</evidence>
<dbReference type="Pfam" id="PF13416">
    <property type="entry name" value="SBP_bac_8"/>
    <property type="match status" value="1"/>
</dbReference>
<name>A0A1I2G0J2_9BACL</name>
<gene>
    <name evidence="6" type="ORF">SAMN04487969_11473</name>
</gene>